<dbReference type="GO" id="GO:0006096">
    <property type="term" value="P:glycolytic process"/>
    <property type="evidence" value="ECO:0007669"/>
    <property type="project" value="UniProtKB-KW"/>
</dbReference>
<proteinExistence type="inferred from homology"/>
<reference evidence="7" key="1">
    <citation type="journal article" date="2014" name="Front. Microbiol.">
        <title>High frequency of phylogenetically diverse reductive dehalogenase-homologous genes in deep subseafloor sedimentary metagenomes.</title>
        <authorList>
            <person name="Kawai M."/>
            <person name="Futagami T."/>
            <person name="Toyoda A."/>
            <person name="Takaki Y."/>
            <person name="Nishi S."/>
            <person name="Hori S."/>
            <person name="Arai W."/>
            <person name="Tsubouchi T."/>
            <person name="Morono Y."/>
            <person name="Uchiyama I."/>
            <person name="Ito T."/>
            <person name="Fujiyama A."/>
            <person name="Inagaki F."/>
            <person name="Takami H."/>
        </authorList>
    </citation>
    <scope>NUCLEOTIDE SEQUENCE</scope>
    <source>
        <strain evidence="7">Expedition CK06-06</strain>
    </source>
</reference>
<evidence type="ECO:0000256" key="4">
    <source>
        <dbReference type="ARBA" id="ARBA00005524"/>
    </source>
</evidence>
<comment type="function">
    <text evidence="2">Catalyzes the interconversion of 2-phosphoglycerate and 3-phosphoglycerate.</text>
</comment>
<dbReference type="InterPro" id="IPR006124">
    <property type="entry name" value="Metalloenzyme"/>
</dbReference>
<evidence type="ECO:0000256" key="5">
    <source>
        <dbReference type="ARBA" id="ARBA00023152"/>
    </source>
</evidence>
<comment type="similarity">
    <text evidence="4">Belongs to the BPG-independent phosphoglycerate mutase family. A-PGAM subfamily.</text>
</comment>
<evidence type="ECO:0000256" key="3">
    <source>
        <dbReference type="ARBA" id="ARBA00004921"/>
    </source>
</evidence>
<name>X1KKY7_9ZZZZ</name>
<dbReference type="Pfam" id="PF01676">
    <property type="entry name" value="Metalloenzyme"/>
    <property type="match status" value="1"/>
</dbReference>
<dbReference type="GO" id="GO:0004619">
    <property type="term" value="F:phosphoglycerate mutase activity"/>
    <property type="evidence" value="ECO:0007669"/>
    <property type="project" value="UniProtKB-EC"/>
</dbReference>
<dbReference type="Pfam" id="PF10143">
    <property type="entry name" value="PhosphMutase"/>
    <property type="match status" value="1"/>
</dbReference>
<dbReference type="AlphaFoldDB" id="X1KKY7"/>
<accession>X1KKY7</accession>
<feature type="domain" description="Metalloenzyme" evidence="6">
    <location>
        <begin position="104"/>
        <end position="279"/>
    </location>
</feature>
<dbReference type="Gene3D" id="3.30.70.2130">
    <property type="entry name" value="Metalloenzyme domain"/>
    <property type="match status" value="1"/>
</dbReference>
<organism evidence="7">
    <name type="scientific">marine sediment metagenome</name>
    <dbReference type="NCBI Taxonomy" id="412755"/>
    <lineage>
        <taxon>unclassified sequences</taxon>
        <taxon>metagenomes</taxon>
        <taxon>ecological metagenomes</taxon>
    </lineage>
</organism>
<dbReference type="InterPro" id="IPR017850">
    <property type="entry name" value="Alkaline_phosphatase_core_sf"/>
</dbReference>
<dbReference type="PANTHER" id="PTHR31209:SF4">
    <property type="entry name" value="2,3-BISPHOSPHOGLYCERATE-INDEPENDENT PHOSPHOGLYCERATE MUTASE"/>
    <property type="match status" value="1"/>
</dbReference>
<evidence type="ECO:0000256" key="2">
    <source>
        <dbReference type="ARBA" id="ARBA00002315"/>
    </source>
</evidence>
<comment type="catalytic activity">
    <reaction evidence="1">
        <text>(2R)-2-phosphoglycerate = (2R)-3-phosphoglycerate</text>
        <dbReference type="Rhea" id="RHEA:15901"/>
        <dbReference type="ChEBI" id="CHEBI:58272"/>
        <dbReference type="ChEBI" id="CHEBI:58289"/>
        <dbReference type="EC" id="5.4.2.12"/>
    </reaction>
</comment>
<sequence length="289" mass="32042">HISSEEACELIQALSEKFGTSKIRFHPGVSYRNILILSGEEFSDQLEYHKPDSSHGMAIHSILLAPKEPHAKATAELLNQMTLDSEDLLSSHPVNKKRVSEGKKPANMIWLWSPGKKPELEAFHRKYGRHGAIISAVDVIFGIGIATGMKIIKVPGATGYIDTNYEGKADAALKALQRVDFVYVHVEAIDEVSHLGKLDLKLQAIKDFDRRVLGHFLERCPPGVTVAVLPDHPVPLKLRKHTRTPVPFAIYKPGTTPDMVAEFNEYSCHEGSFGQLKGDGFMKALFRTA</sequence>
<comment type="pathway">
    <text evidence="3">Carbohydrate degradation.</text>
</comment>
<dbReference type="GO" id="GO:0046872">
    <property type="term" value="F:metal ion binding"/>
    <property type="evidence" value="ECO:0007669"/>
    <property type="project" value="InterPro"/>
</dbReference>
<dbReference type="InterPro" id="IPR004456">
    <property type="entry name" value="Pglycerate_mutase_ApgM"/>
</dbReference>
<dbReference type="SUPFAM" id="SSF53649">
    <property type="entry name" value="Alkaline phosphatase-like"/>
    <property type="match status" value="1"/>
</dbReference>
<dbReference type="PANTHER" id="PTHR31209">
    <property type="entry name" value="COFACTOR-INDEPENDENT PHOSPHOGLYCERATE MUTASE"/>
    <property type="match status" value="1"/>
</dbReference>
<dbReference type="Gene3D" id="3.40.720.10">
    <property type="entry name" value="Alkaline Phosphatase, subunit A"/>
    <property type="match status" value="1"/>
</dbReference>
<dbReference type="CDD" id="cd16011">
    <property type="entry name" value="iPGM_like"/>
    <property type="match status" value="1"/>
</dbReference>
<feature type="non-terminal residue" evidence="7">
    <location>
        <position position="1"/>
    </location>
</feature>
<protein>
    <recommendedName>
        <fullName evidence="6">Metalloenzyme domain-containing protein</fullName>
    </recommendedName>
</protein>
<evidence type="ECO:0000313" key="7">
    <source>
        <dbReference type="EMBL" id="GAH94255.1"/>
    </source>
</evidence>
<evidence type="ECO:0000259" key="6">
    <source>
        <dbReference type="Pfam" id="PF01676"/>
    </source>
</evidence>
<dbReference type="EMBL" id="BARV01002624">
    <property type="protein sequence ID" value="GAH94255.1"/>
    <property type="molecule type" value="Genomic_DNA"/>
</dbReference>
<evidence type="ECO:0000256" key="1">
    <source>
        <dbReference type="ARBA" id="ARBA00000370"/>
    </source>
</evidence>
<dbReference type="InterPro" id="IPR042253">
    <property type="entry name" value="Pglycerate_mutase_ApgM_sf"/>
</dbReference>
<comment type="caution">
    <text evidence="7">The sequence shown here is derived from an EMBL/GenBank/DDBJ whole genome shotgun (WGS) entry which is preliminary data.</text>
</comment>
<gene>
    <name evidence="7" type="ORF">S06H3_06686</name>
</gene>
<keyword evidence="5" id="KW-0324">Glycolysis</keyword>